<name>A0A1W2TTT2_ROSNE</name>
<dbReference type="Proteomes" id="UP000054516">
    <property type="component" value="Unassembled WGS sequence"/>
</dbReference>
<reference evidence="3" key="1">
    <citation type="submission" date="2016-03" db="EMBL/GenBank/DDBJ databases">
        <title>Draft genome sequence of Rosellinia necatrix.</title>
        <authorList>
            <person name="Kanematsu S."/>
        </authorList>
    </citation>
    <scope>NUCLEOTIDE SEQUENCE [LARGE SCALE GENOMIC DNA]</scope>
    <source>
        <strain evidence="3">W97</strain>
    </source>
</reference>
<evidence type="ECO:0000259" key="2">
    <source>
        <dbReference type="Pfam" id="PF00144"/>
    </source>
</evidence>
<evidence type="ECO:0000313" key="4">
    <source>
        <dbReference type="Proteomes" id="UP000054516"/>
    </source>
</evidence>
<dbReference type="EMBL" id="DF977502">
    <property type="protein sequence ID" value="GAP91975.1"/>
    <property type="molecule type" value="Genomic_DNA"/>
</dbReference>
<dbReference type="STRING" id="77044.A0A1W2TTT2"/>
<dbReference type="SUPFAM" id="SSF56601">
    <property type="entry name" value="beta-lactamase/transpeptidase-like"/>
    <property type="match status" value="1"/>
</dbReference>
<dbReference type="InterPro" id="IPR001466">
    <property type="entry name" value="Beta-lactam-related"/>
</dbReference>
<comment type="similarity">
    <text evidence="1">Belongs to the peptidase S12 family.</text>
</comment>
<organism evidence="3">
    <name type="scientific">Rosellinia necatrix</name>
    <name type="common">White root-rot fungus</name>
    <dbReference type="NCBI Taxonomy" id="77044"/>
    <lineage>
        <taxon>Eukaryota</taxon>
        <taxon>Fungi</taxon>
        <taxon>Dikarya</taxon>
        <taxon>Ascomycota</taxon>
        <taxon>Pezizomycotina</taxon>
        <taxon>Sordariomycetes</taxon>
        <taxon>Xylariomycetidae</taxon>
        <taxon>Xylariales</taxon>
        <taxon>Xylariaceae</taxon>
        <taxon>Rosellinia</taxon>
    </lineage>
</organism>
<evidence type="ECO:0000256" key="1">
    <source>
        <dbReference type="ARBA" id="ARBA00038215"/>
    </source>
</evidence>
<proteinExistence type="inferred from homology"/>
<dbReference type="InterPro" id="IPR012338">
    <property type="entry name" value="Beta-lactam/transpept-like"/>
</dbReference>
<keyword evidence="4" id="KW-1185">Reference proteome</keyword>
<dbReference type="OrthoDB" id="5946976at2759"/>
<sequence>MTFEPGSFRTTWSYNALVYSLAGLIIERASGISYSDFMLSNVFAPLGMTRTRVVPLRSINERQSSFNTFAIPYVISEDGARHQIAIKNYGYGPFASSAGCESTVTDILRFSKALMATKSTAAVNMELLSNEAASLPNEVGHILNVSCILPPSRFGTLSYCLGLFHMDGHHITEHLVDEILVSGTTQPYAQQNASLMSKKVPAPPGPNRKIYFHSGYVPGFYSVLYLFPQTNSAVTVLENSSGGGDCAGRVGYLLSAVVSGDEPPRDLLGSAEAEREMDRCRWHTINQLLQNNLLCLQENDLGPRLAFENISGRYLNSTFGITIIICDYYDTDTQRTEPSGWELFFRSRDSQGLRLTPYHGTTWCFLPSKAAYYRRNMRHLSSWSQFLVHLHFDAGANEPRGLWWQYELTVDAIWFERAGDC</sequence>
<dbReference type="PANTHER" id="PTHR46825:SF14">
    <property type="entry name" value="BETA-LACTAMASE-RELATED DOMAIN-CONTAINING PROTEIN"/>
    <property type="match status" value="1"/>
</dbReference>
<dbReference type="InterPro" id="IPR050491">
    <property type="entry name" value="AmpC-like"/>
</dbReference>
<dbReference type="AlphaFoldDB" id="A0A1W2TTT2"/>
<feature type="domain" description="Beta-lactamase-related" evidence="2">
    <location>
        <begin position="8"/>
        <end position="244"/>
    </location>
</feature>
<evidence type="ECO:0000313" key="3">
    <source>
        <dbReference type="EMBL" id="GAP91975.1"/>
    </source>
</evidence>
<gene>
    <name evidence="3" type="ORF">SAMD00023353_5700350</name>
</gene>
<dbReference type="Gene3D" id="3.40.710.10">
    <property type="entry name" value="DD-peptidase/beta-lactamase superfamily"/>
    <property type="match status" value="1"/>
</dbReference>
<accession>A0A1W2TTT2</accession>
<protein>
    <submittedName>
        <fullName evidence="3">Putative penicillin-binding protein</fullName>
    </submittedName>
</protein>
<dbReference type="PANTHER" id="PTHR46825">
    <property type="entry name" value="D-ALANYL-D-ALANINE-CARBOXYPEPTIDASE/ENDOPEPTIDASE AMPH"/>
    <property type="match status" value="1"/>
</dbReference>
<dbReference type="Pfam" id="PF00144">
    <property type="entry name" value="Beta-lactamase"/>
    <property type="match status" value="1"/>
</dbReference>